<keyword evidence="3" id="KW-0813">Transport</keyword>
<dbReference type="GO" id="GO:0015031">
    <property type="term" value="P:protein transport"/>
    <property type="evidence" value="ECO:0007669"/>
    <property type="project" value="UniProtKB-KW"/>
</dbReference>
<evidence type="ECO:0000256" key="5">
    <source>
        <dbReference type="ARBA" id="ARBA00022927"/>
    </source>
</evidence>
<keyword evidence="4" id="KW-1005">Bacterial flagellum biogenesis</keyword>
<accession>A0A2A4YK86</accession>
<evidence type="ECO:0000256" key="1">
    <source>
        <dbReference type="ARBA" id="ARBA00003041"/>
    </source>
</evidence>
<keyword evidence="6" id="KW-1006">Bacterial flagellum protein export</keyword>
<gene>
    <name evidence="9" type="ORF">COB11_02885</name>
</gene>
<evidence type="ECO:0000256" key="6">
    <source>
        <dbReference type="ARBA" id="ARBA00023225"/>
    </source>
</evidence>
<dbReference type="Proteomes" id="UP000217838">
    <property type="component" value="Unassembled WGS sequence"/>
</dbReference>
<evidence type="ECO:0000256" key="4">
    <source>
        <dbReference type="ARBA" id="ARBA00022795"/>
    </source>
</evidence>
<organism evidence="9 10">
    <name type="scientific">Aerophobetes bacterium</name>
    <dbReference type="NCBI Taxonomy" id="2030807"/>
    <lineage>
        <taxon>Bacteria</taxon>
        <taxon>Candidatus Aerophobota</taxon>
    </lineage>
</organism>
<dbReference type="InterPro" id="IPR051472">
    <property type="entry name" value="T3SS_Stator/FliH"/>
</dbReference>
<evidence type="ECO:0000313" key="10">
    <source>
        <dbReference type="Proteomes" id="UP000217838"/>
    </source>
</evidence>
<feature type="coiled-coil region" evidence="7">
    <location>
        <begin position="29"/>
        <end position="56"/>
    </location>
</feature>
<dbReference type="InterPro" id="IPR018035">
    <property type="entry name" value="Flagellar_FliH/T3SS_HrpE"/>
</dbReference>
<dbReference type="GO" id="GO:0005829">
    <property type="term" value="C:cytosol"/>
    <property type="evidence" value="ECO:0007669"/>
    <property type="project" value="TreeGrafter"/>
</dbReference>
<keyword evidence="5" id="KW-0653">Protein transport</keyword>
<evidence type="ECO:0000256" key="2">
    <source>
        <dbReference type="ARBA" id="ARBA00006602"/>
    </source>
</evidence>
<dbReference type="SUPFAM" id="SSF160527">
    <property type="entry name" value="V-type ATPase subunit E-like"/>
    <property type="match status" value="1"/>
</dbReference>
<evidence type="ECO:0000259" key="8">
    <source>
        <dbReference type="Pfam" id="PF02108"/>
    </source>
</evidence>
<dbReference type="PANTHER" id="PTHR34982:SF1">
    <property type="entry name" value="FLAGELLAR ASSEMBLY PROTEIN FLIH"/>
    <property type="match status" value="1"/>
</dbReference>
<feature type="domain" description="Flagellar assembly protein FliH/Type III secretion system HrpE" evidence="8">
    <location>
        <begin position="72"/>
        <end position="196"/>
    </location>
</feature>
<dbReference type="GO" id="GO:0044781">
    <property type="term" value="P:bacterial-type flagellum organization"/>
    <property type="evidence" value="ECO:0007669"/>
    <property type="project" value="UniProtKB-KW"/>
</dbReference>
<proteinExistence type="inferred from homology"/>
<comment type="caution">
    <text evidence="9">The sequence shown here is derived from an EMBL/GenBank/DDBJ whole genome shotgun (WGS) entry which is preliminary data.</text>
</comment>
<comment type="similarity">
    <text evidence="2">Belongs to the FliH family.</text>
</comment>
<sequence>MTLFSLIYQGDVKKTSKSKVIRAKEFSKLLDIEELLKEAEKDIERLGKENDETCKKLRENAKEKGHKEGLATFNTHIIYLDKKAKELQHELQKLVLPIALQAAKRIVGNQLDTKPETVVDIVIQALKPVTQAHEVKILVSKEDREILEKEKGRIKNLFDQLRILSFEEREDISQGSCIIETEAGIINASLENQWRALEAAFDNFLKR</sequence>
<dbReference type="AlphaFoldDB" id="A0A2A4YK86"/>
<evidence type="ECO:0000256" key="7">
    <source>
        <dbReference type="SAM" id="Coils"/>
    </source>
</evidence>
<dbReference type="PANTHER" id="PTHR34982">
    <property type="entry name" value="YOP PROTEINS TRANSLOCATION PROTEIN L"/>
    <property type="match status" value="1"/>
</dbReference>
<dbReference type="EMBL" id="NVUU01000027">
    <property type="protein sequence ID" value="PCI95144.1"/>
    <property type="molecule type" value="Genomic_DNA"/>
</dbReference>
<keyword evidence="7" id="KW-0175">Coiled coil</keyword>
<dbReference type="Pfam" id="PF02108">
    <property type="entry name" value="FliH"/>
    <property type="match status" value="1"/>
</dbReference>
<evidence type="ECO:0000313" key="9">
    <source>
        <dbReference type="EMBL" id="PCI95144.1"/>
    </source>
</evidence>
<protein>
    <submittedName>
        <fullName evidence="9">HrpE/YscL family type III secretion apparatus protein</fullName>
    </submittedName>
</protein>
<name>A0A2A4YK86_UNCAE</name>
<comment type="function">
    <text evidence="1">Needed for flagellar regrowth and assembly.</text>
</comment>
<evidence type="ECO:0000256" key="3">
    <source>
        <dbReference type="ARBA" id="ARBA00022448"/>
    </source>
</evidence>
<reference evidence="10" key="1">
    <citation type="submission" date="2017-08" db="EMBL/GenBank/DDBJ databases">
        <title>A dynamic microbial community with high functional redundancy inhabits the cold, oxic subseafloor aquifer.</title>
        <authorList>
            <person name="Tully B.J."/>
            <person name="Wheat C.G."/>
            <person name="Glazer B.T."/>
            <person name="Huber J.A."/>
        </authorList>
    </citation>
    <scope>NUCLEOTIDE SEQUENCE [LARGE SCALE GENOMIC DNA]</scope>
</reference>